<dbReference type="KEGG" id="ssan:NX02_27740"/>
<evidence type="ECO:0000313" key="1">
    <source>
        <dbReference type="EMBL" id="AHE57131.1"/>
    </source>
</evidence>
<organism evidence="1 2">
    <name type="scientific">Sphingomonas sanxanigenens DSM 19645 = NX02</name>
    <dbReference type="NCBI Taxonomy" id="1123269"/>
    <lineage>
        <taxon>Bacteria</taxon>
        <taxon>Pseudomonadati</taxon>
        <taxon>Pseudomonadota</taxon>
        <taxon>Alphaproteobacteria</taxon>
        <taxon>Sphingomonadales</taxon>
        <taxon>Sphingomonadaceae</taxon>
        <taxon>Sphingomonas</taxon>
    </lineage>
</organism>
<dbReference type="AlphaFoldDB" id="W0AJ29"/>
<evidence type="ECO:0000313" key="2">
    <source>
        <dbReference type="Proteomes" id="UP000018851"/>
    </source>
</evidence>
<keyword evidence="2" id="KW-1185">Reference proteome</keyword>
<dbReference type="RefSeq" id="WP_281178262.1">
    <property type="nucleotide sequence ID" value="NZ_CP006644.1"/>
</dbReference>
<dbReference type="HOGENOM" id="CLU_3296690_0_0_5"/>
<dbReference type="EMBL" id="CP006644">
    <property type="protein sequence ID" value="AHE57131.1"/>
    <property type="molecule type" value="Genomic_DNA"/>
</dbReference>
<dbReference type="Proteomes" id="UP000018851">
    <property type="component" value="Chromosome"/>
</dbReference>
<protein>
    <submittedName>
        <fullName evidence="1">Uncharacterized protein</fullName>
    </submittedName>
</protein>
<accession>W0AJ29</accession>
<dbReference type="PATRIC" id="fig|1123269.5.peg.5442"/>
<proteinExistence type="predicted"/>
<name>W0AJ29_9SPHN</name>
<sequence>MTVEFAPATASPVVVPAAVPAAPAAAPAAELTPTAVAVAK</sequence>
<gene>
    <name evidence="1" type="ORF">NX02_27740</name>
</gene>
<dbReference type="STRING" id="1123269.NX02_27740"/>
<reference evidence="1 2" key="1">
    <citation type="submission" date="2013-07" db="EMBL/GenBank/DDBJ databases">
        <title>Completed genome of Sphingomonas sanxanigenens NX02.</title>
        <authorList>
            <person name="Ma T."/>
            <person name="Huang H."/>
            <person name="Wu M."/>
            <person name="Li X."/>
            <person name="Li G."/>
        </authorList>
    </citation>
    <scope>NUCLEOTIDE SEQUENCE [LARGE SCALE GENOMIC DNA]</scope>
    <source>
        <strain evidence="1 2">NX02</strain>
    </source>
</reference>